<keyword evidence="4 11" id="KW-0658">Purine biosynthesis</keyword>
<dbReference type="UniPathway" id="UPA00193"/>
<sequence>MGAHLIDGRTLAGELKDRVASEARELAAEGVRPGLATVLVGEDYAARVYERRVGSLAGELGCRYVSERLPRDAGEADVLAVVGKLNADPRVSGILVLRPLPQQVSEPAVFRMLNPLKDIEAVHPVNAGLLALGRARYVPSTPAACFYLLDRYLENSGREPRAFYPRSTLVVVGRSNNVGKPAISLGFARNATVISCDVNTYRAGRLREHTLRADVLIVAAGVPNLIDGSYVREGVIVIDVGINPVEDRSGGGTKLVGDLDFRSVAGKAEALTPVPGGVGPVTDVWLLRNTVSAARRSLAPGRESAVGCPSASGISGGYERLFN</sequence>
<dbReference type="Proteomes" id="UP000295244">
    <property type="component" value="Unassembled WGS sequence"/>
</dbReference>
<dbReference type="GO" id="GO:0004477">
    <property type="term" value="F:methenyltetrahydrofolate cyclohydrolase activity"/>
    <property type="evidence" value="ECO:0007669"/>
    <property type="project" value="UniProtKB-UniRule"/>
</dbReference>
<keyword evidence="7 11" id="KW-0560">Oxidoreductase</keyword>
<comment type="subunit">
    <text evidence="11">Homodimer.</text>
</comment>
<name>A0A4R1BCK4_9ACTN</name>
<protein>
    <recommendedName>
        <fullName evidence="11">Bifunctional protein FolD</fullName>
    </recommendedName>
    <domain>
        <recommendedName>
            <fullName evidence="11">Methylenetetrahydrofolate dehydrogenase</fullName>
            <ecNumber evidence="11">1.5.1.5</ecNumber>
        </recommendedName>
    </domain>
    <domain>
        <recommendedName>
            <fullName evidence="11">Methenyltetrahydrofolate cyclohydrolase</fullName>
            <ecNumber evidence="11">3.5.4.9</ecNumber>
        </recommendedName>
    </domain>
</protein>
<keyword evidence="9 11" id="KW-0486">Methionine biosynthesis</keyword>
<keyword evidence="6 11" id="KW-0521">NADP</keyword>
<dbReference type="RefSeq" id="WP_132692739.1">
    <property type="nucleotide sequence ID" value="NZ_SKBU01000032.1"/>
</dbReference>
<evidence type="ECO:0000256" key="8">
    <source>
        <dbReference type="ARBA" id="ARBA00023102"/>
    </source>
</evidence>
<dbReference type="CDD" id="cd01080">
    <property type="entry name" value="NAD_bind_m-THF_DH_Cyclohyd"/>
    <property type="match status" value="1"/>
</dbReference>
<dbReference type="PANTHER" id="PTHR48099">
    <property type="entry name" value="C-1-TETRAHYDROFOLATE SYNTHASE, CYTOPLASMIC-RELATED"/>
    <property type="match status" value="1"/>
</dbReference>
<feature type="domain" description="Tetrahydrofolate dehydrogenase/cyclohydrolase catalytic" evidence="12">
    <location>
        <begin position="6"/>
        <end position="120"/>
    </location>
</feature>
<dbReference type="PANTHER" id="PTHR48099:SF5">
    <property type="entry name" value="C-1-TETRAHYDROFOLATE SYNTHASE, CYTOPLASMIC"/>
    <property type="match status" value="1"/>
</dbReference>
<evidence type="ECO:0000256" key="10">
    <source>
        <dbReference type="ARBA" id="ARBA00023268"/>
    </source>
</evidence>
<dbReference type="SUPFAM" id="SSF53223">
    <property type="entry name" value="Aminoacid dehydrogenase-like, N-terminal domain"/>
    <property type="match status" value="1"/>
</dbReference>
<dbReference type="EC" id="3.5.4.9" evidence="11"/>
<evidence type="ECO:0000259" key="12">
    <source>
        <dbReference type="Pfam" id="PF00763"/>
    </source>
</evidence>
<evidence type="ECO:0000256" key="2">
    <source>
        <dbReference type="ARBA" id="ARBA00022563"/>
    </source>
</evidence>
<dbReference type="InterPro" id="IPR036291">
    <property type="entry name" value="NAD(P)-bd_dom_sf"/>
</dbReference>
<keyword evidence="3 11" id="KW-0028">Amino-acid biosynthesis</keyword>
<proteinExistence type="inferred from homology"/>
<evidence type="ECO:0000256" key="3">
    <source>
        <dbReference type="ARBA" id="ARBA00022605"/>
    </source>
</evidence>
<keyword evidence="5 11" id="KW-0378">Hydrolase</keyword>
<dbReference type="GO" id="GO:0009086">
    <property type="term" value="P:methionine biosynthetic process"/>
    <property type="evidence" value="ECO:0007669"/>
    <property type="project" value="UniProtKB-KW"/>
</dbReference>
<comment type="pathway">
    <text evidence="1 11">One-carbon metabolism; tetrahydrofolate interconversion.</text>
</comment>
<dbReference type="PRINTS" id="PR00085">
    <property type="entry name" value="THFDHDRGNASE"/>
</dbReference>
<dbReference type="Gene3D" id="3.40.50.720">
    <property type="entry name" value="NAD(P)-binding Rossmann-like Domain"/>
    <property type="match status" value="1"/>
</dbReference>
<evidence type="ECO:0000256" key="4">
    <source>
        <dbReference type="ARBA" id="ARBA00022755"/>
    </source>
</evidence>
<dbReference type="AlphaFoldDB" id="A0A4R1BCK4"/>
<keyword evidence="8 11" id="KW-0368">Histidine biosynthesis</keyword>
<accession>A0A4R1BCK4</accession>
<dbReference type="InterPro" id="IPR046346">
    <property type="entry name" value="Aminoacid_DH-like_N_sf"/>
</dbReference>
<feature type="binding site" evidence="11">
    <location>
        <position position="242"/>
    </location>
    <ligand>
        <name>NADP(+)</name>
        <dbReference type="ChEBI" id="CHEBI:58349"/>
    </ligand>
</feature>
<keyword evidence="10 11" id="KW-0511">Multifunctional enzyme</keyword>
<comment type="similarity">
    <text evidence="11">Belongs to the tetrahydrofolate dehydrogenase/cyclohydrolase family.</text>
</comment>
<feature type="binding site" evidence="11">
    <location>
        <begin position="173"/>
        <end position="175"/>
    </location>
    <ligand>
        <name>NADP(+)</name>
        <dbReference type="ChEBI" id="CHEBI:58349"/>
    </ligand>
</feature>
<evidence type="ECO:0000259" key="13">
    <source>
        <dbReference type="Pfam" id="PF02882"/>
    </source>
</evidence>
<feature type="domain" description="Tetrahydrofolate dehydrogenase/cyclohydrolase NAD(P)-binding" evidence="13">
    <location>
        <begin position="139"/>
        <end position="296"/>
    </location>
</feature>
<evidence type="ECO:0000256" key="7">
    <source>
        <dbReference type="ARBA" id="ARBA00023002"/>
    </source>
</evidence>
<dbReference type="EC" id="1.5.1.5" evidence="11"/>
<dbReference type="Pfam" id="PF00763">
    <property type="entry name" value="THF_DHG_CYH"/>
    <property type="match status" value="1"/>
</dbReference>
<dbReference type="GO" id="GO:0004488">
    <property type="term" value="F:methylenetetrahydrofolate dehydrogenase (NADP+) activity"/>
    <property type="evidence" value="ECO:0007669"/>
    <property type="project" value="UniProtKB-UniRule"/>
</dbReference>
<dbReference type="InterPro" id="IPR000672">
    <property type="entry name" value="THF_DH/CycHdrlase"/>
</dbReference>
<dbReference type="GO" id="GO:0000105">
    <property type="term" value="P:L-histidine biosynthetic process"/>
    <property type="evidence" value="ECO:0007669"/>
    <property type="project" value="UniProtKB-KW"/>
</dbReference>
<comment type="catalytic activity">
    <reaction evidence="11">
        <text>(6R)-5,10-methenyltetrahydrofolate + H2O = (6R)-10-formyltetrahydrofolate + H(+)</text>
        <dbReference type="Rhea" id="RHEA:23700"/>
        <dbReference type="ChEBI" id="CHEBI:15377"/>
        <dbReference type="ChEBI" id="CHEBI:15378"/>
        <dbReference type="ChEBI" id="CHEBI:57455"/>
        <dbReference type="ChEBI" id="CHEBI:195366"/>
        <dbReference type="EC" id="3.5.4.9"/>
    </reaction>
</comment>
<evidence type="ECO:0000256" key="9">
    <source>
        <dbReference type="ARBA" id="ARBA00023167"/>
    </source>
</evidence>
<organism evidence="14 15">
    <name type="scientific">Rubrobacter taiwanensis</name>
    <dbReference type="NCBI Taxonomy" id="185139"/>
    <lineage>
        <taxon>Bacteria</taxon>
        <taxon>Bacillati</taxon>
        <taxon>Actinomycetota</taxon>
        <taxon>Rubrobacteria</taxon>
        <taxon>Rubrobacterales</taxon>
        <taxon>Rubrobacteraceae</taxon>
        <taxon>Rubrobacter</taxon>
    </lineage>
</organism>
<evidence type="ECO:0000256" key="5">
    <source>
        <dbReference type="ARBA" id="ARBA00022801"/>
    </source>
</evidence>
<dbReference type="InterPro" id="IPR020630">
    <property type="entry name" value="THF_DH/CycHdrlase_cat_dom"/>
</dbReference>
<dbReference type="GO" id="GO:0035999">
    <property type="term" value="P:tetrahydrofolate interconversion"/>
    <property type="evidence" value="ECO:0007669"/>
    <property type="project" value="UniProtKB-UniRule"/>
</dbReference>
<dbReference type="Gene3D" id="3.40.50.10860">
    <property type="entry name" value="Leucine Dehydrogenase, chain A, domain 1"/>
    <property type="match status" value="1"/>
</dbReference>
<dbReference type="SUPFAM" id="SSF51735">
    <property type="entry name" value="NAD(P)-binding Rossmann-fold domains"/>
    <property type="match status" value="1"/>
</dbReference>
<comment type="caution">
    <text evidence="14">The sequence shown here is derived from an EMBL/GenBank/DDBJ whole genome shotgun (WGS) entry which is preliminary data.</text>
</comment>
<reference evidence="14 15" key="1">
    <citation type="submission" date="2019-03" db="EMBL/GenBank/DDBJ databases">
        <title>Whole genome sequence of a novel Rubrobacter taiwanensis strain, isolated from Yellowstone National Park.</title>
        <authorList>
            <person name="Freed S."/>
            <person name="Ramaley R.F."/>
            <person name="Kyndt J.A."/>
        </authorList>
    </citation>
    <scope>NUCLEOTIDE SEQUENCE [LARGE SCALE GENOMIC DNA]</scope>
    <source>
        <strain evidence="14 15">Yellowstone</strain>
    </source>
</reference>
<evidence type="ECO:0000313" key="14">
    <source>
        <dbReference type="EMBL" id="TCJ14785.1"/>
    </source>
</evidence>
<dbReference type="GO" id="GO:0005829">
    <property type="term" value="C:cytosol"/>
    <property type="evidence" value="ECO:0007669"/>
    <property type="project" value="TreeGrafter"/>
</dbReference>
<comment type="function">
    <text evidence="11">Catalyzes the oxidation of 5,10-methylenetetrahydrofolate to 5,10-methenyltetrahydrofolate and then the hydrolysis of 5,10-methenyltetrahydrofolate to 10-formyltetrahydrofolate.</text>
</comment>
<dbReference type="InterPro" id="IPR020631">
    <property type="entry name" value="THF_DH/CycHdrlase_NAD-bd_dom"/>
</dbReference>
<keyword evidence="2 11" id="KW-0554">One-carbon metabolism</keyword>
<dbReference type="Pfam" id="PF02882">
    <property type="entry name" value="THF_DHG_CYH_C"/>
    <property type="match status" value="1"/>
</dbReference>
<dbReference type="GO" id="GO:0006164">
    <property type="term" value="P:purine nucleotide biosynthetic process"/>
    <property type="evidence" value="ECO:0007669"/>
    <property type="project" value="UniProtKB-KW"/>
</dbReference>
<comment type="catalytic activity">
    <reaction evidence="11">
        <text>(6R)-5,10-methylene-5,6,7,8-tetrahydrofolate + NADP(+) = (6R)-5,10-methenyltetrahydrofolate + NADPH</text>
        <dbReference type="Rhea" id="RHEA:22812"/>
        <dbReference type="ChEBI" id="CHEBI:15636"/>
        <dbReference type="ChEBI" id="CHEBI:57455"/>
        <dbReference type="ChEBI" id="CHEBI:57783"/>
        <dbReference type="ChEBI" id="CHEBI:58349"/>
        <dbReference type="EC" id="1.5.1.5"/>
    </reaction>
</comment>
<keyword evidence="15" id="KW-1185">Reference proteome</keyword>
<evidence type="ECO:0000313" key="15">
    <source>
        <dbReference type="Proteomes" id="UP000295244"/>
    </source>
</evidence>
<dbReference type="HAMAP" id="MF_01576">
    <property type="entry name" value="THF_DHG_CYH"/>
    <property type="match status" value="1"/>
</dbReference>
<evidence type="ECO:0000256" key="1">
    <source>
        <dbReference type="ARBA" id="ARBA00004777"/>
    </source>
</evidence>
<dbReference type="EMBL" id="SKBU01000032">
    <property type="protein sequence ID" value="TCJ14785.1"/>
    <property type="molecule type" value="Genomic_DNA"/>
</dbReference>
<evidence type="ECO:0000256" key="6">
    <source>
        <dbReference type="ARBA" id="ARBA00022857"/>
    </source>
</evidence>
<evidence type="ECO:0000256" key="11">
    <source>
        <dbReference type="HAMAP-Rule" id="MF_01576"/>
    </source>
</evidence>
<gene>
    <name evidence="11" type="primary">folD</name>
    <name evidence="14" type="ORF">E0L93_14170</name>
</gene>
<comment type="caution">
    <text evidence="11">Lacks conserved residue(s) required for the propagation of feature annotation.</text>
</comment>
<dbReference type="OrthoDB" id="9803580at2"/>